<dbReference type="RefSeq" id="WP_136961949.1">
    <property type="nucleotide sequence ID" value="NZ_CP039690.1"/>
</dbReference>
<dbReference type="InterPro" id="IPR051543">
    <property type="entry name" value="Serine_Peptidase_S9A"/>
</dbReference>
<evidence type="ECO:0000256" key="1">
    <source>
        <dbReference type="ARBA" id="ARBA00005228"/>
    </source>
</evidence>
<dbReference type="EMBL" id="CP039690">
    <property type="protein sequence ID" value="QCI66506.1"/>
    <property type="molecule type" value="Genomic_DNA"/>
</dbReference>
<evidence type="ECO:0000313" key="7">
    <source>
        <dbReference type="EMBL" id="QCI66506.1"/>
    </source>
</evidence>
<dbReference type="InterPro" id="IPR023302">
    <property type="entry name" value="Pept_S9A_N"/>
</dbReference>
<feature type="domain" description="Peptidase S9 prolyl oligopeptidase catalytic" evidence="5">
    <location>
        <begin position="490"/>
        <end position="706"/>
    </location>
</feature>
<protein>
    <submittedName>
        <fullName evidence="7">S9 family peptidase</fullName>
    </submittedName>
</protein>
<dbReference type="InterPro" id="IPR002470">
    <property type="entry name" value="Peptidase_S9A"/>
</dbReference>
<dbReference type="Pfam" id="PF00326">
    <property type="entry name" value="Peptidase_S9"/>
    <property type="match status" value="1"/>
</dbReference>
<keyword evidence="3" id="KW-0378">Hydrolase</keyword>
<dbReference type="PANTHER" id="PTHR11757">
    <property type="entry name" value="PROTEASE FAMILY S9A OLIGOPEPTIDASE"/>
    <property type="match status" value="1"/>
</dbReference>
<dbReference type="Pfam" id="PF02897">
    <property type="entry name" value="Peptidase_S9_N"/>
    <property type="match status" value="1"/>
</dbReference>
<dbReference type="AlphaFoldDB" id="A0A4D7BAI5"/>
<name>A0A4D7BAI5_9HYPH</name>
<comment type="similarity">
    <text evidence="1">Belongs to the peptidase S9A family.</text>
</comment>
<evidence type="ECO:0000256" key="3">
    <source>
        <dbReference type="ARBA" id="ARBA00022801"/>
    </source>
</evidence>
<dbReference type="PANTHER" id="PTHR11757:SF19">
    <property type="entry name" value="PROLYL ENDOPEPTIDASE-LIKE"/>
    <property type="match status" value="1"/>
</dbReference>
<dbReference type="OrthoDB" id="9801421at2"/>
<evidence type="ECO:0000313" key="8">
    <source>
        <dbReference type="Proteomes" id="UP000298781"/>
    </source>
</evidence>
<feature type="domain" description="Peptidase S9A N-terminal" evidence="6">
    <location>
        <begin position="17"/>
        <end position="430"/>
    </location>
</feature>
<dbReference type="SUPFAM" id="SSF50993">
    <property type="entry name" value="Peptidase/esterase 'gauge' domain"/>
    <property type="match status" value="1"/>
</dbReference>
<sequence>MTTKLARLDGAAAVAPVAERRPVEKTIHDVVLRDDYDWLRAANWQAAIRDPSVLPAPIRAHLEAENAYAEAVLEPAKALIGVLFEEMKGRIKQDDSSVPAPDGPWEYYESYRSGGQHPIVCRRPRGAATPEQVMLDGDALAEGKAFFDFGGAVHSPDHARLAWSHDDKGSEFFSLKIRDLTTGEDLADVVPETGGDAVWAADGSALYYVRLDDNHRPLKVFRHAIGTAASADRLVYEETDTTVFLGLDQATAGGLAFITGAQSDSTEVRILDLADPAAVPRLALPREDEVKSYPDYHPSYLGQPSLFILTNADGAEDYKVVVAPAADPGRDTWQELIPHRPGVLVLSISVLANWLVRLERESALPRIVVRDLATNAEYTIAFDEEAYALGIVHGYEFDTDTLRFVYSSMTTPAETWDYDMRTRERVLRKRQEVPSGHDPADYVTRRLLAPAADGEMVPVSLVYRKGLALDGSAPLLLYGYGSYGASMPASFSTTRLSLADRGFVYAIAHIRGGMEKGYRWYRNGKREHKRNTFTDFIAAAEHLIAERFTAKGRIVAHGGSAGGLLMGAIANMRPDLWGGVVAEVPFVDVVNTMLDDTLPLTPPEWREWGDPIHDPEAFRRMLGYSPYDNVAVQAYPPILALAGVSDPRVTYWEPAKWVAKLRAAKTDGNPVLLVTNMESGHGGAAGRFDRLKEVAKAYAFAIKVVGAPE</sequence>
<keyword evidence="4" id="KW-0720">Serine protease</keyword>
<dbReference type="InterPro" id="IPR001375">
    <property type="entry name" value="Peptidase_S9_cat"/>
</dbReference>
<dbReference type="Gene3D" id="2.130.10.120">
    <property type="entry name" value="Prolyl oligopeptidase, N-terminal domain"/>
    <property type="match status" value="1"/>
</dbReference>
<evidence type="ECO:0000256" key="2">
    <source>
        <dbReference type="ARBA" id="ARBA00022670"/>
    </source>
</evidence>
<dbReference type="InterPro" id="IPR029058">
    <property type="entry name" value="AB_hydrolase_fold"/>
</dbReference>
<dbReference type="InterPro" id="IPR002471">
    <property type="entry name" value="Pept_S9_AS"/>
</dbReference>
<dbReference type="GO" id="GO:0004252">
    <property type="term" value="F:serine-type endopeptidase activity"/>
    <property type="evidence" value="ECO:0007669"/>
    <property type="project" value="InterPro"/>
</dbReference>
<proteinExistence type="inferred from homology"/>
<gene>
    <name evidence="7" type="ORF">E8M01_21105</name>
</gene>
<dbReference type="KEGG" id="pstg:E8M01_21105"/>
<evidence type="ECO:0000256" key="4">
    <source>
        <dbReference type="ARBA" id="ARBA00022825"/>
    </source>
</evidence>
<keyword evidence="8" id="KW-1185">Reference proteome</keyword>
<dbReference type="PROSITE" id="PS00708">
    <property type="entry name" value="PRO_ENDOPEP_SER"/>
    <property type="match status" value="1"/>
</dbReference>
<reference evidence="7 8" key="1">
    <citation type="submission" date="2019-04" db="EMBL/GenBank/DDBJ databases">
        <title>Phreatobacter aquaticus sp. nov.</title>
        <authorList>
            <person name="Choi A."/>
        </authorList>
    </citation>
    <scope>NUCLEOTIDE SEQUENCE [LARGE SCALE GENOMIC DNA]</scope>
    <source>
        <strain evidence="7 8">KCTC 52518</strain>
    </source>
</reference>
<dbReference type="Proteomes" id="UP000298781">
    <property type="component" value="Chromosome"/>
</dbReference>
<accession>A0A4D7BAI5</accession>
<evidence type="ECO:0000259" key="5">
    <source>
        <dbReference type="Pfam" id="PF00326"/>
    </source>
</evidence>
<dbReference type="SUPFAM" id="SSF53474">
    <property type="entry name" value="alpha/beta-Hydrolases"/>
    <property type="match status" value="1"/>
</dbReference>
<dbReference type="Gene3D" id="3.40.50.1820">
    <property type="entry name" value="alpha/beta hydrolase"/>
    <property type="match status" value="1"/>
</dbReference>
<keyword evidence="2" id="KW-0645">Protease</keyword>
<evidence type="ECO:0000259" key="6">
    <source>
        <dbReference type="Pfam" id="PF02897"/>
    </source>
</evidence>
<dbReference type="PRINTS" id="PR00862">
    <property type="entry name" value="PROLIGOPTASE"/>
</dbReference>
<organism evidence="7 8">
    <name type="scientific">Phreatobacter stygius</name>
    <dbReference type="NCBI Taxonomy" id="1940610"/>
    <lineage>
        <taxon>Bacteria</taxon>
        <taxon>Pseudomonadati</taxon>
        <taxon>Pseudomonadota</taxon>
        <taxon>Alphaproteobacteria</taxon>
        <taxon>Hyphomicrobiales</taxon>
        <taxon>Phreatobacteraceae</taxon>
        <taxon>Phreatobacter</taxon>
    </lineage>
</organism>
<dbReference type="GO" id="GO:0006508">
    <property type="term" value="P:proteolysis"/>
    <property type="evidence" value="ECO:0007669"/>
    <property type="project" value="UniProtKB-KW"/>
</dbReference>